<evidence type="ECO:0000313" key="4">
    <source>
        <dbReference type="Proteomes" id="UP001142078"/>
    </source>
</evidence>
<evidence type="ECO:0000256" key="1">
    <source>
        <dbReference type="ARBA" id="ARBA00022679"/>
    </source>
</evidence>
<dbReference type="Gene3D" id="3.40.50.2000">
    <property type="entry name" value="Glycogen Phosphorylase B"/>
    <property type="match status" value="2"/>
</dbReference>
<dbReference type="GO" id="GO:0016757">
    <property type="term" value="F:glycosyltransferase activity"/>
    <property type="evidence" value="ECO:0007669"/>
    <property type="project" value="InterPro"/>
</dbReference>
<reference evidence="3" key="1">
    <citation type="submission" date="2022-07" db="EMBL/GenBank/DDBJ databases">
        <title>Enhanced cultured diversity of the mouse gut microbiota enables custom-made synthetic communities.</title>
        <authorList>
            <person name="Afrizal A."/>
        </authorList>
    </citation>
    <scope>NUCLEOTIDE SEQUENCE</scope>
    <source>
        <strain evidence="3">DSM 29482</strain>
    </source>
</reference>
<proteinExistence type="predicted"/>
<dbReference type="PANTHER" id="PTHR46401">
    <property type="entry name" value="GLYCOSYLTRANSFERASE WBBK-RELATED"/>
    <property type="match status" value="1"/>
</dbReference>
<dbReference type="RefSeq" id="WP_257490691.1">
    <property type="nucleotide sequence ID" value="NZ_JANJZL010000016.1"/>
</dbReference>
<protein>
    <submittedName>
        <fullName evidence="3">Glycosyltransferase family 4 protein</fullName>
    </submittedName>
</protein>
<sequence>MKIVHLCLCGPYNDDWGYQENIIPKYNKKDGYDVAVITSVFINSTKDEGYEQVSPGEYFLEDGIKVIRIPFENFFITKIAEKLRVYENLYEKLKQEKPDLIFIHGIQFLSICDVIRYKRVYPEVKIFADNHADYVNSARNFISKYILHKVIWKSGIKSLVPECEKIFGVTPNRCDFLIEMYNIPKQKVELLVMGADSERIDFDNKDKIRKTIRKDLCLEDDDFVLITGGKIDEGKNIHRLIEAINEIADNKLKLIVFGIPSEDMRDIIDNLSISPHIRNIGWISSNDVYNYFLASDLAVFPGTHSVLWEQAVGTGLPCIFKKWEGMSHVDVGGNCKFIGEGNVKEIKTVINGIYNDTEKYCKMKEIALKKGVSYFSYRKISRRAIGNKSIES</sequence>
<keyword evidence="4" id="KW-1185">Reference proteome</keyword>
<dbReference type="GO" id="GO:0009103">
    <property type="term" value="P:lipopolysaccharide biosynthetic process"/>
    <property type="evidence" value="ECO:0007669"/>
    <property type="project" value="TreeGrafter"/>
</dbReference>
<dbReference type="EMBL" id="JANJZL010000016">
    <property type="protein sequence ID" value="MCR2045353.1"/>
    <property type="molecule type" value="Genomic_DNA"/>
</dbReference>
<gene>
    <name evidence="3" type="ORF">NSA23_14715</name>
</gene>
<dbReference type="Proteomes" id="UP001142078">
    <property type="component" value="Unassembled WGS sequence"/>
</dbReference>
<dbReference type="Pfam" id="PF00534">
    <property type="entry name" value="Glycos_transf_1"/>
    <property type="match status" value="1"/>
</dbReference>
<name>A0A9X2MKT4_9FIRM</name>
<organism evidence="3 4">
    <name type="scientific">Anaerosalibacter massiliensis</name>
    <dbReference type="NCBI Taxonomy" id="1347392"/>
    <lineage>
        <taxon>Bacteria</taxon>
        <taxon>Bacillati</taxon>
        <taxon>Bacillota</taxon>
        <taxon>Tissierellia</taxon>
        <taxon>Tissierellales</taxon>
        <taxon>Sporanaerobacteraceae</taxon>
        <taxon>Anaerosalibacter</taxon>
    </lineage>
</organism>
<dbReference type="PANTHER" id="PTHR46401:SF2">
    <property type="entry name" value="GLYCOSYLTRANSFERASE WBBK-RELATED"/>
    <property type="match status" value="1"/>
</dbReference>
<feature type="domain" description="Glycosyl transferase family 1" evidence="2">
    <location>
        <begin position="209"/>
        <end position="368"/>
    </location>
</feature>
<dbReference type="SUPFAM" id="SSF53756">
    <property type="entry name" value="UDP-Glycosyltransferase/glycogen phosphorylase"/>
    <property type="match status" value="1"/>
</dbReference>
<accession>A0A9X2MKT4</accession>
<evidence type="ECO:0000313" key="3">
    <source>
        <dbReference type="EMBL" id="MCR2045353.1"/>
    </source>
</evidence>
<keyword evidence="1" id="KW-0808">Transferase</keyword>
<comment type="caution">
    <text evidence="3">The sequence shown here is derived from an EMBL/GenBank/DDBJ whole genome shotgun (WGS) entry which is preliminary data.</text>
</comment>
<dbReference type="CDD" id="cd03801">
    <property type="entry name" value="GT4_PimA-like"/>
    <property type="match status" value="1"/>
</dbReference>
<evidence type="ECO:0000259" key="2">
    <source>
        <dbReference type="Pfam" id="PF00534"/>
    </source>
</evidence>
<dbReference type="AlphaFoldDB" id="A0A9X2MKT4"/>
<dbReference type="InterPro" id="IPR001296">
    <property type="entry name" value="Glyco_trans_1"/>
</dbReference>